<reference evidence="1" key="1">
    <citation type="submission" date="2021-06" db="EMBL/GenBank/DDBJ databases">
        <authorList>
            <person name="Hodson N. C."/>
            <person name="Mongue J. A."/>
            <person name="Jaron S. K."/>
        </authorList>
    </citation>
    <scope>NUCLEOTIDE SEQUENCE</scope>
</reference>
<name>A0A8J2LDF5_9HEXA</name>
<organism evidence="1 2">
    <name type="scientific">Allacma fusca</name>
    <dbReference type="NCBI Taxonomy" id="39272"/>
    <lineage>
        <taxon>Eukaryota</taxon>
        <taxon>Metazoa</taxon>
        <taxon>Ecdysozoa</taxon>
        <taxon>Arthropoda</taxon>
        <taxon>Hexapoda</taxon>
        <taxon>Collembola</taxon>
        <taxon>Symphypleona</taxon>
        <taxon>Sminthuridae</taxon>
        <taxon>Allacma</taxon>
    </lineage>
</organism>
<comment type="caution">
    <text evidence="1">The sequence shown here is derived from an EMBL/GenBank/DDBJ whole genome shotgun (WGS) entry which is preliminary data.</text>
</comment>
<dbReference type="AlphaFoldDB" id="A0A8J2LDF5"/>
<keyword evidence="2" id="KW-1185">Reference proteome</keyword>
<proteinExistence type="predicted"/>
<evidence type="ECO:0000313" key="1">
    <source>
        <dbReference type="EMBL" id="CAG7830164.1"/>
    </source>
</evidence>
<accession>A0A8J2LDF5</accession>
<dbReference type="Proteomes" id="UP000708208">
    <property type="component" value="Unassembled WGS sequence"/>
</dbReference>
<gene>
    <name evidence="1" type="ORF">AFUS01_LOCUS39989</name>
</gene>
<dbReference type="EMBL" id="CAJVCH010554651">
    <property type="protein sequence ID" value="CAG7830164.1"/>
    <property type="molecule type" value="Genomic_DNA"/>
</dbReference>
<evidence type="ECO:0000313" key="2">
    <source>
        <dbReference type="Proteomes" id="UP000708208"/>
    </source>
</evidence>
<sequence length="39" mass="4210">DVSPTQRLPGQKIFAGSYDLGNGICVQLCWIGDFPGPRC</sequence>
<protein>
    <submittedName>
        <fullName evidence="1">Uncharacterized protein</fullName>
    </submittedName>
</protein>
<feature type="non-terminal residue" evidence="1">
    <location>
        <position position="1"/>
    </location>
</feature>